<dbReference type="RefSeq" id="WP_170194692.1">
    <property type="nucleotide sequence ID" value="NZ_JABBNB010000012.1"/>
</dbReference>
<feature type="domain" description="HTH tetR-type" evidence="5">
    <location>
        <begin position="17"/>
        <end position="77"/>
    </location>
</feature>
<organism evidence="6 7">
    <name type="scientific">Gordonia asplenii</name>
    <dbReference type="NCBI Taxonomy" id="2725283"/>
    <lineage>
        <taxon>Bacteria</taxon>
        <taxon>Bacillati</taxon>
        <taxon>Actinomycetota</taxon>
        <taxon>Actinomycetes</taxon>
        <taxon>Mycobacteriales</taxon>
        <taxon>Gordoniaceae</taxon>
        <taxon>Gordonia</taxon>
    </lineage>
</organism>
<dbReference type="EMBL" id="JABBNB010000012">
    <property type="protein sequence ID" value="NMO02186.1"/>
    <property type="molecule type" value="Genomic_DNA"/>
</dbReference>
<evidence type="ECO:0000259" key="5">
    <source>
        <dbReference type="PROSITE" id="PS50977"/>
    </source>
</evidence>
<dbReference type="PANTHER" id="PTHR30055:SF234">
    <property type="entry name" value="HTH-TYPE TRANSCRIPTIONAL REGULATOR BETI"/>
    <property type="match status" value="1"/>
</dbReference>
<evidence type="ECO:0000256" key="2">
    <source>
        <dbReference type="ARBA" id="ARBA00023125"/>
    </source>
</evidence>
<dbReference type="InterPro" id="IPR009057">
    <property type="entry name" value="Homeodomain-like_sf"/>
</dbReference>
<evidence type="ECO:0000313" key="6">
    <source>
        <dbReference type="EMBL" id="NMO02186.1"/>
    </source>
</evidence>
<evidence type="ECO:0000256" key="1">
    <source>
        <dbReference type="ARBA" id="ARBA00023015"/>
    </source>
</evidence>
<dbReference type="InterPro" id="IPR040611">
    <property type="entry name" value="AlkX_C"/>
</dbReference>
<keyword evidence="3" id="KW-0804">Transcription</keyword>
<gene>
    <name evidence="6" type="ORF">HH308_13290</name>
</gene>
<proteinExistence type="predicted"/>
<dbReference type="AlphaFoldDB" id="A0A848KU11"/>
<dbReference type="InterPro" id="IPR001647">
    <property type="entry name" value="HTH_TetR"/>
</dbReference>
<dbReference type="Proteomes" id="UP000550729">
    <property type="component" value="Unassembled WGS sequence"/>
</dbReference>
<dbReference type="Pfam" id="PF18556">
    <property type="entry name" value="TetR_C_35"/>
    <property type="match status" value="1"/>
</dbReference>
<comment type="caution">
    <text evidence="6">The sequence shown here is derived from an EMBL/GenBank/DDBJ whole genome shotgun (WGS) entry which is preliminary data.</text>
</comment>
<keyword evidence="7" id="KW-1185">Reference proteome</keyword>
<feature type="DNA-binding region" description="H-T-H motif" evidence="4">
    <location>
        <begin position="40"/>
        <end position="59"/>
    </location>
</feature>
<dbReference type="PANTHER" id="PTHR30055">
    <property type="entry name" value="HTH-TYPE TRANSCRIPTIONAL REGULATOR RUTR"/>
    <property type="match status" value="1"/>
</dbReference>
<evidence type="ECO:0000256" key="4">
    <source>
        <dbReference type="PROSITE-ProRule" id="PRU00335"/>
    </source>
</evidence>
<dbReference type="SUPFAM" id="SSF46689">
    <property type="entry name" value="Homeodomain-like"/>
    <property type="match status" value="1"/>
</dbReference>
<dbReference type="GO" id="GO:0000976">
    <property type="term" value="F:transcription cis-regulatory region binding"/>
    <property type="evidence" value="ECO:0007669"/>
    <property type="project" value="TreeGrafter"/>
</dbReference>
<evidence type="ECO:0000313" key="7">
    <source>
        <dbReference type="Proteomes" id="UP000550729"/>
    </source>
</evidence>
<dbReference type="Gene3D" id="1.10.357.10">
    <property type="entry name" value="Tetracycline Repressor, domain 2"/>
    <property type="match status" value="1"/>
</dbReference>
<name>A0A848KU11_9ACTN</name>
<protein>
    <submittedName>
        <fullName evidence="6">Helix-turn-helix transcriptional regulator</fullName>
    </submittedName>
</protein>
<dbReference type="GO" id="GO:0003700">
    <property type="term" value="F:DNA-binding transcription factor activity"/>
    <property type="evidence" value="ECO:0007669"/>
    <property type="project" value="TreeGrafter"/>
</dbReference>
<dbReference type="Pfam" id="PF00440">
    <property type="entry name" value="TetR_N"/>
    <property type="match status" value="1"/>
</dbReference>
<keyword evidence="2 4" id="KW-0238">DNA-binding</keyword>
<evidence type="ECO:0000256" key="3">
    <source>
        <dbReference type="ARBA" id="ARBA00023163"/>
    </source>
</evidence>
<dbReference type="PRINTS" id="PR00455">
    <property type="entry name" value="HTHTETR"/>
</dbReference>
<reference evidence="6 7" key="1">
    <citation type="submission" date="2020-04" db="EMBL/GenBank/DDBJ databases">
        <title>Gordonia sp. nov. TBRC 11910.</title>
        <authorList>
            <person name="Suriyachadkun C."/>
        </authorList>
    </citation>
    <scope>NUCLEOTIDE SEQUENCE [LARGE SCALE GENOMIC DNA]</scope>
    <source>
        <strain evidence="6 7">TBRC 11910</strain>
    </source>
</reference>
<keyword evidence="1" id="KW-0805">Transcription regulation</keyword>
<dbReference type="PROSITE" id="PS50977">
    <property type="entry name" value="HTH_TETR_2"/>
    <property type="match status" value="1"/>
</dbReference>
<sequence length="199" mass="21782">MAASSTSRKSRSTASPEDQEASILDAAAAEFVSVGVRRANMDEVAVNAGVSRSTLYRRFPNKDNLLVAVANLAYERGMRRLEAAVTGLPPREAVVEAFATGAQMVTEDPLLNRMVLEDYEIRGITASMSGMFINIVTERVVQTLRRAGAEMPDADLHRAVEVHVRLVTSYLEVPSDDESLRTPEGARELASKFLAPMIW</sequence>
<accession>A0A848KU11</accession>
<dbReference type="InterPro" id="IPR050109">
    <property type="entry name" value="HTH-type_TetR-like_transc_reg"/>
</dbReference>